<dbReference type="PANTHER" id="PTHR33048">
    <property type="entry name" value="PTH11-LIKE INTEGRAL MEMBRANE PROTEIN (AFU_ORTHOLOGUE AFUA_5G11245)"/>
    <property type="match status" value="1"/>
</dbReference>
<feature type="transmembrane region" description="Helical" evidence="7">
    <location>
        <begin position="164"/>
        <end position="185"/>
    </location>
</feature>
<feature type="transmembrane region" description="Helical" evidence="7">
    <location>
        <begin position="34"/>
        <end position="53"/>
    </location>
</feature>
<dbReference type="Proteomes" id="UP000078544">
    <property type="component" value="Unassembled WGS sequence"/>
</dbReference>
<gene>
    <name evidence="9" type="ORF">AAL_04577</name>
</gene>
<protein>
    <submittedName>
        <fullName evidence="9">Integral membrane protein</fullName>
    </submittedName>
</protein>
<sequence>MENFDPARIPLGTPPAGQQSNLIDAESRAWIPRLAIYTTLPVTICFVLMRLAVRIQRKHALGWDDYLCVLALETSATTIMYIFAAALTKLSLLALFLRIFAPSRRCRLMVWAGVAFTVVSYVALLAAVALAVMGIVSDFYVIAIPLTVVSRLNLSFAKRLGLSALFATGLLACAFSVAGLVPRIANYRATASGAHDPFWISMESYGLAIAEINLGIVCASVPVTVPLLKGLTARLPPITSTLRRYLGRVASAPSDAADREASKEEMMERCNEKIDLQTFGQGSRDPRKAPPNNGNITVTRATEISTAPYSELRSVDMDYHRYLNPTQRPLNAAGAQAG</sequence>
<dbReference type="InterPro" id="IPR052337">
    <property type="entry name" value="SAT4-like"/>
</dbReference>
<keyword evidence="3 7" id="KW-1133">Transmembrane helix</keyword>
<dbReference type="OrthoDB" id="5342292at2759"/>
<proteinExistence type="inferred from homology"/>
<evidence type="ECO:0000256" key="7">
    <source>
        <dbReference type="SAM" id="Phobius"/>
    </source>
</evidence>
<dbReference type="Pfam" id="PF20684">
    <property type="entry name" value="Fung_rhodopsin"/>
    <property type="match status" value="1"/>
</dbReference>
<feature type="compositionally biased region" description="Polar residues" evidence="6">
    <location>
        <begin position="292"/>
        <end position="302"/>
    </location>
</feature>
<comment type="caution">
    <text evidence="9">The sequence shown here is derived from an EMBL/GenBank/DDBJ whole genome shotgun (WGS) entry which is preliminary data.</text>
</comment>
<evidence type="ECO:0000256" key="4">
    <source>
        <dbReference type="ARBA" id="ARBA00023136"/>
    </source>
</evidence>
<name>A0A168BIB8_9HYPO</name>
<evidence type="ECO:0000256" key="1">
    <source>
        <dbReference type="ARBA" id="ARBA00004141"/>
    </source>
</evidence>
<dbReference type="GO" id="GO:0016020">
    <property type="term" value="C:membrane"/>
    <property type="evidence" value="ECO:0007669"/>
    <property type="project" value="UniProtKB-SubCell"/>
</dbReference>
<organism evidence="9 10">
    <name type="scientific">Moelleriella libera RCEF 2490</name>
    <dbReference type="NCBI Taxonomy" id="1081109"/>
    <lineage>
        <taxon>Eukaryota</taxon>
        <taxon>Fungi</taxon>
        <taxon>Dikarya</taxon>
        <taxon>Ascomycota</taxon>
        <taxon>Pezizomycotina</taxon>
        <taxon>Sordariomycetes</taxon>
        <taxon>Hypocreomycetidae</taxon>
        <taxon>Hypocreales</taxon>
        <taxon>Clavicipitaceae</taxon>
        <taxon>Moelleriella</taxon>
    </lineage>
</organism>
<dbReference type="AlphaFoldDB" id="A0A168BIB8"/>
<feature type="transmembrane region" description="Helical" evidence="7">
    <location>
        <begin position="108"/>
        <end position="133"/>
    </location>
</feature>
<dbReference type="PANTHER" id="PTHR33048:SF158">
    <property type="entry name" value="MEMBRANE PROTEIN PTH11-LIKE, PUTATIVE-RELATED"/>
    <property type="match status" value="1"/>
</dbReference>
<reference evidence="9 10" key="1">
    <citation type="journal article" date="2016" name="Genome Biol. Evol.">
        <title>Divergent and convergent evolution of fungal pathogenicity.</title>
        <authorList>
            <person name="Shang Y."/>
            <person name="Xiao G."/>
            <person name="Zheng P."/>
            <person name="Cen K."/>
            <person name="Zhan S."/>
            <person name="Wang C."/>
        </authorList>
    </citation>
    <scope>NUCLEOTIDE SEQUENCE [LARGE SCALE GENOMIC DNA]</scope>
    <source>
        <strain evidence="9 10">RCEF 2490</strain>
    </source>
</reference>
<accession>A0A168BIB8</accession>
<evidence type="ECO:0000259" key="8">
    <source>
        <dbReference type="Pfam" id="PF20684"/>
    </source>
</evidence>
<evidence type="ECO:0000256" key="2">
    <source>
        <dbReference type="ARBA" id="ARBA00022692"/>
    </source>
</evidence>
<evidence type="ECO:0000256" key="3">
    <source>
        <dbReference type="ARBA" id="ARBA00022989"/>
    </source>
</evidence>
<keyword evidence="4 7" id="KW-0472">Membrane</keyword>
<evidence type="ECO:0000256" key="5">
    <source>
        <dbReference type="ARBA" id="ARBA00038359"/>
    </source>
</evidence>
<keyword evidence="2 7" id="KW-0812">Transmembrane</keyword>
<feature type="transmembrane region" description="Helical" evidence="7">
    <location>
        <begin position="79"/>
        <end position="101"/>
    </location>
</feature>
<feature type="region of interest" description="Disordered" evidence="6">
    <location>
        <begin position="276"/>
        <end position="302"/>
    </location>
</feature>
<dbReference type="EMBL" id="AZGY01000009">
    <property type="protein sequence ID" value="KZZ95346.1"/>
    <property type="molecule type" value="Genomic_DNA"/>
</dbReference>
<feature type="domain" description="Rhodopsin" evidence="8">
    <location>
        <begin position="127"/>
        <end position="229"/>
    </location>
</feature>
<dbReference type="InterPro" id="IPR049326">
    <property type="entry name" value="Rhodopsin_dom_fungi"/>
</dbReference>
<evidence type="ECO:0000313" key="9">
    <source>
        <dbReference type="EMBL" id="KZZ95346.1"/>
    </source>
</evidence>
<comment type="similarity">
    <text evidence="5">Belongs to the SAT4 family.</text>
</comment>
<comment type="subcellular location">
    <subcellularLocation>
        <location evidence="1">Membrane</location>
        <topology evidence="1">Multi-pass membrane protein</topology>
    </subcellularLocation>
</comment>
<keyword evidence="10" id="KW-1185">Reference proteome</keyword>
<feature type="region of interest" description="Disordered" evidence="6">
    <location>
        <begin position="1"/>
        <end position="20"/>
    </location>
</feature>
<evidence type="ECO:0000256" key="6">
    <source>
        <dbReference type="SAM" id="MobiDB-lite"/>
    </source>
</evidence>
<evidence type="ECO:0000313" key="10">
    <source>
        <dbReference type="Proteomes" id="UP000078544"/>
    </source>
</evidence>